<reference evidence="2" key="1">
    <citation type="submission" date="2017-09" db="EMBL/GenBank/DDBJ databases">
        <title>Depth-based differentiation of microbial function through sediment-hosted aquifers and enrichment of novel symbionts in the deep terrestrial subsurface.</title>
        <authorList>
            <person name="Probst A.J."/>
            <person name="Ladd B."/>
            <person name="Jarett J.K."/>
            <person name="Geller-Mcgrath D.E."/>
            <person name="Sieber C.M.K."/>
            <person name="Emerson J.B."/>
            <person name="Anantharaman K."/>
            <person name="Thomas B.C."/>
            <person name="Malmstrom R."/>
            <person name="Stieglmeier M."/>
            <person name="Klingl A."/>
            <person name="Woyke T."/>
            <person name="Ryan C.M."/>
            <person name="Banfield J.F."/>
        </authorList>
    </citation>
    <scope>NUCLEOTIDE SEQUENCE [LARGE SCALE GENOMIC DNA]</scope>
</reference>
<protein>
    <submittedName>
        <fullName evidence="1">Uncharacterized protein</fullName>
    </submittedName>
</protein>
<sequence length="115" mass="12619">IVRKNLNDGFEFFTADTELGDLIPLSGDDMAQIEARMRAHPSVAMGTTTMNAPGLFVPNNGMYHTTVRRFVNPGNGWESRTIGGQLVPARDKAIIEISGDSAREKIHRFALGFIT</sequence>
<dbReference type="Proteomes" id="UP000230108">
    <property type="component" value="Unassembled WGS sequence"/>
</dbReference>
<comment type="caution">
    <text evidence="1">The sequence shown here is derived from an EMBL/GenBank/DDBJ whole genome shotgun (WGS) entry which is preliminary data.</text>
</comment>
<dbReference type="EMBL" id="PFLF01000013">
    <property type="protein sequence ID" value="PIY69462.1"/>
    <property type="molecule type" value="Genomic_DNA"/>
</dbReference>
<dbReference type="AlphaFoldDB" id="A0A2M7QFC8"/>
<evidence type="ECO:0000313" key="1">
    <source>
        <dbReference type="EMBL" id="PIY69462.1"/>
    </source>
</evidence>
<gene>
    <name evidence="1" type="ORF">COY90_00495</name>
</gene>
<feature type="non-terminal residue" evidence="1">
    <location>
        <position position="1"/>
    </location>
</feature>
<accession>A0A2M7QFC8</accession>
<organism evidence="1 2">
    <name type="scientific">Candidatus Roizmanbacteria bacterium CG_4_10_14_0_8_um_filter_39_9</name>
    <dbReference type="NCBI Taxonomy" id="1974829"/>
    <lineage>
        <taxon>Bacteria</taxon>
        <taxon>Candidatus Roizmaniibacteriota</taxon>
    </lineage>
</organism>
<evidence type="ECO:0000313" key="2">
    <source>
        <dbReference type="Proteomes" id="UP000230108"/>
    </source>
</evidence>
<name>A0A2M7QFC8_9BACT</name>
<proteinExistence type="predicted"/>